<evidence type="ECO:0000259" key="2">
    <source>
        <dbReference type="PROSITE" id="PS51123"/>
    </source>
</evidence>
<evidence type="ECO:0000313" key="4">
    <source>
        <dbReference type="Proteomes" id="UP000186400"/>
    </source>
</evidence>
<dbReference type="InterPro" id="IPR006665">
    <property type="entry name" value="OmpA-like"/>
</dbReference>
<accession>A0A1N6VTE2</accession>
<dbReference type="CDD" id="cd07185">
    <property type="entry name" value="OmpA_C-like"/>
    <property type="match status" value="1"/>
</dbReference>
<dbReference type="InterPro" id="IPR050330">
    <property type="entry name" value="Bact_OuterMem_StrucFunc"/>
</dbReference>
<dbReference type="EMBL" id="FTMS01000015">
    <property type="protein sequence ID" value="SIQ81107.1"/>
    <property type="molecule type" value="Genomic_DNA"/>
</dbReference>
<dbReference type="SUPFAM" id="SSF103088">
    <property type="entry name" value="OmpA-like"/>
    <property type="match status" value="1"/>
</dbReference>
<organism evidence="3 4">
    <name type="scientific">Alkalispirochaeta americana</name>
    <dbReference type="NCBI Taxonomy" id="159291"/>
    <lineage>
        <taxon>Bacteria</taxon>
        <taxon>Pseudomonadati</taxon>
        <taxon>Spirochaetota</taxon>
        <taxon>Spirochaetia</taxon>
        <taxon>Spirochaetales</taxon>
        <taxon>Spirochaetaceae</taxon>
        <taxon>Alkalispirochaeta</taxon>
    </lineage>
</organism>
<dbReference type="STRING" id="159291.SAMN05920897_11578"/>
<evidence type="ECO:0000256" key="1">
    <source>
        <dbReference type="PROSITE-ProRule" id="PRU00473"/>
    </source>
</evidence>
<dbReference type="PANTHER" id="PTHR30329">
    <property type="entry name" value="STATOR ELEMENT OF FLAGELLAR MOTOR COMPLEX"/>
    <property type="match status" value="1"/>
</dbReference>
<gene>
    <name evidence="3" type="ORF">SAMN05920897_11578</name>
</gene>
<keyword evidence="4" id="KW-1185">Reference proteome</keyword>
<dbReference type="PROSITE" id="PS51123">
    <property type="entry name" value="OMPA_2"/>
    <property type="match status" value="1"/>
</dbReference>
<dbReference type="InterPro" id="IPR036737">
    <property type="entry name" value="OmpA-like_sf"/>
</dbReference>
<keyword evidence="1" id="KW-0472">Membrane</keyword>
<name>A0A1N6VTE2_9SPIO</name>
<dbReference type="AlphaFoldDB" id="A0A1N6VTE2"/>
<reference evidence="3 4" key="1">
    <citation type="submission" date="2017-01" db="EMBL/GenBank/DDBJ databases">
        <authorList>
            <person name="Mah S.A."/>
            <person name="Swanson W.J."/>
            <person name="Moy G.W."/>
            <person name="Vacquier V.D."/>
        </authorList>
    </citation>
    <scope>NUCLEOTIDE SEQUENCE [LARGE SCALE GENOMIC DNA]</scope>
    <source>
        <strain evidence="3 4">ASpG1</strain>
    </source>
</reference>
<dbReference type="PANTHER" id="PTHR30329:SF21">
    <property type="entry name" value="LIPOPROTEIN YIAD-RELATED"/>
    <property type="match status" value="1"/>
</dbReference>
<evidence type="ECO:0000313" key="3">
    <source>
        <dbReference type="EMBL" id="SIQ81107.1"/>
    </source>
</evidence>
<feature type="domain" description="OmpA-like" evidence="2">
    <location>
        <begin position="279"/>
        <end position="413"/>
    </location>
</feature>
<dbReference type="Gene3D" id="3.30.1330.60">
    <property type="entry name" value="OmpA-like domain"/>
    <property type="match status" value="1"/>
</dbReference>
<proteinExistence type="predicted"/>
<protein>
    <submittedName>
        <fullName evidence="3">Outer membrane protein OmpA</fullName>
    </submittedName>
</protein>
<dbReference type="Pfam" id="PF00691">
    <property type="entry name" value="OmpA"/>
    <property type="match status" value="1"/>
</dbReference>
<dbReference type="GO" id="GO:0016020">
    <property type="term" value="C:membrane"/>
    <property type="evidence" value="ECO:0007669"/>
    <property type="project" value="UniProtKB-UniRule"/>
</dbReference>
<sequence length="422" mass="47072">MLFLSPVALFLLIFHFAPCFVGGAWAQSLFLVDSPSPVMAGRKTGSLLQTSSIETGEIPLVANRTQFAYGLADSLEFMARVVAVNYRDDDFYLGTIAALEGRVTGQRPEKPEVMAYGGFIYHRDDLRWKPYQGNVPNVASVISPYGDPGWDLYCGVSGQQNLSVFHQERLVMGTISYARTLGRDHFPDTEGYKNRIFLNVAPVLWHRSFGQGRVTWVVQNRATLWMERGYMVEVLPQVVIDAPGNGVAFHAGLGLPAVGGGVYRFLAGFRVKVPPVRVSQEQAFITVTDLFFPPNQAVLLGPENERSGENRKILRRLYRDLRQYPGYTVLIEGHTSFVHWDDPLRGPLEQQQVLLPLSQARADAVRDALVDLGIDRARMQTVGKGAQEPVVPFGDSREQWKNRRVELILSPPDGSHSEGRSQ</sequence>
<dbReference type="Proteomes" id="UP000186400">
    <property type="component" value="Unassembled WGS sequence"/>
</dbReference>